<reference evidence="2" key="1">
    <citation type="submission" date="2022-10" db="EMBL/GenBank/DDBJ databases">
        <title>Chitinophaga sp. nov., isolated from soil.</title>
        <authorList>
            <person name="Jeon C.O."/>
        </authorList>
    </citation>
    <scope>NUCLEOTIDE SEQUENCE</scope>
    <source>
        <strain evidence="2">R8</strain>
    </source>
</reference>
<sequence>MAYEIYQYTHNDGYQVSLPAIPYLFSKGGKKQVWPDGYAKPDPNKIDWSKSDDDLATELSDPGDKRGPNTPHNWMKK</sequence>
<dbReference type="RefSeq" id="WP_264279733.1">
    <property type="nucleotide sequence ID" value="NZ_CP107006.1"/>
</dbReference>
<gene>
    <name evidence="2" type="ORF">MKQ68_14365</name>
</gene>
<feature type="compositionally biased region" description="Basic and acidic residues" evidence="1">
    <location>
        <begin position="42"/>
        <end position="53"/>
    </location>
</feature>
<evidence type="ECO:0000256" key="1">
    <source>
        <dbReference type="SAM" id="MobiDB-lite"/>
    </source>
</evidence>
<evidence type="ECO:0000313" key="2">
    <source>
        <dbReference type="EMBL" id="UYQ91273.1"/>
    </source>
</evidence>
<dbReference type="Proteomes" id="UP001162741">
    <property type="component" value="Chromosome"/>
</dbReference>
<name>A0ABY6IVM0_9BACT</name>
<keyword evidence="3" id="KW-1185">Reference proteome</keyword>
<dbReference type="EMBL" id="CP107006">
    <property type="protein sequence ID" value="UYQ91273.1"/>
    <property type="molecule type" value="Genomic_DNA"/>
</dbReference>
<organism evidence="2 3">
    <name type="scientific">Chitinophaga horti</name>
    <dbReference type="NCBI Taxonomy" id="2920382"/>
    <lineage>
        <taxon>Bacteria</taxon>
        <taxon>Pseudomonadati</taxon>
        <taxon>Bacteroidota</taxon>
        <taxon>Chitinophagia</taxon>
        <taxon>Chitinophagales</taxon>
        <taxon>Chitinophagaceae</taxon>
        <taxon>Chitinophaga</taxon>
    </lineage>
</organism>
<proteinExistence type="predicted"/>
<evidence type="ECO:0000313" key="3">
    <source>
        <dbReference type="Proteomes" id="UP001162741"/>
    </source>
</evidence>
<protein>
    <submittedName>
        <fullName evidence="2">Uncharacterized protein</fullName>
    </submittedName>
</protein>
<feature type="region of interest" description="Disordered" evidence="1">
    <location>
        <begin position="35"/>
        <end position="77"/>
    </location>
</feature>
<accession>A0ABY6IVM0</accession>